<evidence type="ECO:0000313" key="3">
    <source>
        <dbReference type="Proteomes" id="UP000231246"/>
    </source>
</evidence>
<dbReference type="Proteomes" id="UP000231246">
    <property type="component" value="Unassembled WGS sequence"/>
</dbReference>
<accession>A0A2H0BVB3</accession>
<sequence>MLKQVVVLVSILAGLLMSPQRVNAAYNQCELQCKVAGSSAVLNTSPVLIEKANIYNDSRTVILSNYLTQFGSPLSMYSDIFIQVADKHELDWRLIPAIAGAESTFGKRIASDSHNPFGYAGGYFSFESWEKAIEVEAEMLAVKYRDSWGLVTPEEVMPIYAPPSKTWARNVRFFMNEITLFENNANKLALNL</sequence>
<evidence type="ECO:0000256" key="1">
    <source>
        <dbReference type="SAM" id="SignalP"/>
    </source>
</evidence>
<name>A0A2H0BVB3_9BACT</name>
<proteinExistence type="predicted"/>
<dbReference type="InterPro" id="IPR023346">
    <property type="entry name" value="Lysozyme-like_dom_sf"/>
</dbReference>
<dbReference type="SUPFAM" id="SSF53955">
    <property type="entry name" value="Lysozyme-like"/>
    <property type="match status" value="1"/>
</dbReference>
<dbReference type="AlphaFoldDB" id="A0A2H0BVB3"/>
<feature type="signal peptide" evidence="1">
    <location>
        <begin position="1"/>
        <end position="24"/>
    </location>
</feature>
<dbReference type="Gene3D" id="1.10.530.10">
    <property type="match status" value="1"/>
</dbReference>
<reference evidence="2 3" key="1">
    <citation type="submission" date="2017-09" db="EMBL/GenBank/DDBJ databases">
        <title>Depth-based differentiation of microbial function through sediment-hosted aquifers and enrichment of novel symbionts in the deep terrestrial subsurface.</title>
        <authorList>
            <person name="Probst A.J."/>
            <person name="Ladd B."/>
            <person name="Jarett J.K."/>
            <person name="Geller-Mcgrath D.E."/>
            <person name="Sieber C.M."/>
            <person name="Emerson J.B."/>
            <person name="Anantharaman K."/>
            <person name="Thomas B.C."/>
            <person name="Malmstrom R."/>
            <person name="Stieglmeier M."/>
            <person name="Klingl A."/>
            <person name="Woyke T."/>
            <person name="Ryan C.M."/>
            <person name="Banfield J.F."/>
        </authorList>
    </citation>
    <scope>NUCLEOTIDE SEQUENCE [LARGE SCALE GENOMIC DNA]</scope>
    <source>
        <strain evidence="2">CG22_combo_CG10-13_8_21_14_all_38_20</strain>
    </source>
</reference>
<organism evidence="2 3">
    <name type="scientific">Candidatus Roizmanbacteria bacterium CG22_combo_CG10-13_8_21_14_all_38_20</name>
    <dbReference type="NCBI Taxonomy" id="1974862"/>
    <lineage>
        <taxon>Bacteria</taxon>
        <taxon>Candidatus Roizmaniibacteriota</taxon>
    </lineage>
</organism>
<feature type="chain" id="PRO_5013594215" evidence="1">
    <location>
        <begin position="25"/>
        <end position="192"/>
    </location>
</feature>
<dbReference type="EMBL" id="PCTA01000022">
    <property type="protein sequence ID" value="PIP61617.1"/>
    <property type="molecule type" value="Genomic_DNA"/>
</dbReference>
<comment type="caution">
    <text evidence="2">The sequence shown here is derived from an EMBL/GenBank/DDBJ whole genome shotgun (WGS) entry which is preliminary data.</text>
</comment>
<protein>
    <submittedName>
        <fullName evidence="2">Uncharacterized protein</fullName>
    </submittedName>
</protein>
<evidence type="ECO:0000313" key="2">
    <source>
        <dbReference type="EMBL" id="PIP61617.1"/>
    </source>
</evidence>
<gene>
    <name evidence="2" type="ORF">COW99_03140</name>
</gene>
<keyword evidence="1" id="KW-0732">Signal</keyword>